<accession>A0A7S3AGB9</accession>
<feature type="compositionally biased region" description="Polar residues" evidence="1">
    <location>
        <begin position="391"/>
        <end position="400"/>
    </location>
</feature>
<feature type="region of interest" description="Disordered" evidence="1">
    <location>
        <begin position="391"/>
        <end position="411"/>
    </location>
</feature>
<evidence type="ECO:0000313" key="2">
    <source>
        <dbReference type="EMBL" id="CAE0103681.1"/>
    </source>
</evidence>
<sequence>MKKVLAFTKGIQGACAATFIVRTSSSGTMLKHSPGEACPPGEESLRVPYPYNGQMRFGIALVEEEDHSREFYVGDERHANACTGPAMAFHLQTGWEFLYPHDENATTTEGEENEDFNEEGAYTWNASGSNGQLMQGIQDLERHSGAATGAVVKIRRDANGHCFISCNRLSGGGEAAFTKPLIGAARFFVELYRNGDAVELEKLEVSPAFDDSLLTARMLQQPPFDGPHFVSFYKQDQGVEIGEEGTVLCTSVINGQAALRIHVVEAGKNRFRGPGATFIGVAGTEVNLDQFLGSSPGSASFSSLGETYQDGCLLRKDSSATFDDGETLVLICNSAREMSLYREADMMKLATLVGIPEGCRFAIGYRGHRNANKIEISGCIFDREEGSVSITGSEVNTNGKRPTAGPSSEEDRLVRVKQENAQNTLRNRLKSTPYTVLVICSRDDDLEQKAELAVISQELNKQPADFWENDAARRYSLLIVTSMNQARQYHAELLNGAAMPAVVHIISHGNVSGNFFLDEESDADGVKWKEIVDMFSSAGTHFVLNSCNGWQRKASAMAQLPVPPASITCWRSSPQNPECIELTRCFFEILCRPGGHSSQIANEVLSAMRARQQPRWGTDCLHGRVLVGDEKPPAGATLLLWKPSAIDGTLQESVSSGGP</sequence>
<protein>
    <submittedName>
        <fullName evidence="2">Uncharacterized protein</fullName>
    </submittedName>
</protein>
<gene>
    <name evidence="2" type="ORF">HERI1096_LOCUS4339</name>
</gene>
<reference evidence="2" key="1">
    <citation type="submission" date="2021-01" db="EMBL/GenBank/DDBJ databases">
        <authorList>
            <person name="Corre E."/>
            <person name="Pelletier E."/>
            <person name="Niang G."/>
            <person name="Scheremetjew M."/>
            <person name="Finn R."/>
            <person name="Kale V."/>
            <person name="Holt S."/>
            <person name="Cochrane G."/>
            <person name="Meng A."/>
            <person name="Brown T."/>
            <person name="Cohen L."/>
        </authorList>
    </citation>
    <scope>NUCLEOTIDE SEQUENCE</scope>
    <source>
        <strain evidence="2">CCMP281</strain>
    </source>
</reference>
<proteinExistence type="predicted"/>
<dbReference type="AlphaFoldDB" id="A0A7S3AGB9"/>
<evidence type="ECO:0000256" key="1">
    <source>
        <dbReference type="SAM" id="MobiDB-lite"/>
    </source>
</evidence>
<organism evidence="2">
    <name type="scientific">Haptolina ericina</name>
    <dbReference type="NCBI Taxonomy" id="156174"/>
    <lineage>
        <taxon>Eukaryota</taxon>
        <taxon>Haptista</taxon>
        <taxon>Haptophyta</taxon>
        <taxon>Prymnesiophyceae</taxon>
        <taxon>Prymnesiales</taxon>
        <taxon>Prymnesiaceae</taxon>
        <taxon>Haptolina</taxon>
    </lineage>
</organism>
<name>A0A7S3AGB9_9EUKA</name>
<dbReference type="EMBL" id="HBHX01007835">
    <property type="protein sequence ID" value="CAE0103681.1"/>
    <property type="molecule type" value="Transcribed_RNA"/>
</dbReference>